<sequence>MDVLQDNLSWAVLTWPGLVVAGWFKRFPALVGELRGVASLRVWGEKVTEEEERRTMNWDVVIAQTRAAICSWAGAVSGWSRLVVGWVGAKQDDKLSKLKSSSKLGRGRTVMHCTVQYCTVRILWLPRKVKLQ</sequence>
<dbReference type="EMBL" id="LYXU01000003">
    <property type="protein sequence ID" value="OBS22388.1"/>
    <property type="molecule type" value="Genomic_DNA"/>
</dbReference>
<dbReference type="Proteomes" id="UP000091967">
    <property type="component" value="Unassembled WGS sequence"/>
</dbReference>
<keyword evidence="2" id="KW-1185">Reference proteome</keyword>
<dbReference type="AlphaFoldDB" id="A0A1B8API1"/>
<accession>A0A1B8API1</accession>
<gene>
    <name evidence="1" type="ORF">FPOA_08725</name>
</gene>
<organism evidence="1 2">
    <name type="scientific">Fusarium poae</name>
    <dbReference type="NCBI Taxonomy" id="36050"/>
    <lineage>
        <taxon>Eukaryota</taxon>
        <taxon>Fungi</taxon>
        <taxon>Dikarya</taxon>
        <taxon>Ascomycota</taxon>
        <taxon>Pezizomycotina</taxon>
        <taxon>Sordariomycetes</taxon>
        <taxon>Hypocreomycetidae</taxon>
        <taxon>Hypocreales</taxon>
        <taxon>Nectriaceae</taxon>
        <taxon>Fusarium</taxon>
    </lineage>
</organism>
<evidence type="ECO:0000313" key="2">
    <source>
        <dbReference type="Proteomes" id="UP000091967"/>
    </source>
</evidence>
<comment type="caution">
    <text evidence="1">The sequence shown here is derived from an EMBL/GenBank/DDBJ whole genome shotgun (WGS) entry which is preliminary data.</text>
</comment>
<reference evidence="1 2" key="1">
    <citation type="submission" date="2016-06" db="EMBL/GenBank/DDBJ databases">
        <title>Living apart together: crosstalk between the core and supernumerary genomes in a fungal plant pathogen.</title>
        <authorList>
            <person name="Vanheule A."/>
            <person name="Audenaert K."/>
            <person name="Warris S."/>
            <person name="Van De Geest H."/>
            <person name="Schijlen E."/>
            <person name="Hofte M."/>
            <person name="De Saeger S."/>
            <person name="Haesaert G."/>
            <person name="Waalwijk C."/>
            <person name="Van Der Lee T."/>
        </authorList>
    </citation>
    <scope>NUCLEOTIDE SEQUENCE [LARGE SCALE GENOMIC DNA]</scope>
    <source>
        <strain evidence="1 2">2516</strain>
    </source>
</reference>
<name>A0A1B8API1_FUSPO</name>
<protein>
    <submittedName>
        <fullName evidence="1">Uncharacterized protein</fullName>
    </submittedName>
</protein>
<evidence type="ECO:0000313" key="1">
    <source>
        <dbReference type="EMBL" id="OBS22388.1"/>
    </source>
</evidence>
<proteinExistence type="predicted"/>